<dbReference type="EMBL" id="JACMYE010000007">
    <property type="protein sequence ID" value="MBC3179403.1"/>
    <property type="molecule type" value="Genomic_DNA"/>
</dbReference>
<evidence type="ECO:0000313" key="4">
    <source>
        <dbReference type="Proteomes" id="UP000516235"/>
    </source>
</evidence>
<keyword evidence="1" id="KW-1133">Transmembrane helix</keyword>
<proteinExistence type="predicted"/>
<dbReference type="AlphaFoldDB" id="A0A7H0K0N7"/>
<dbReference type="Proteomes" id="UP000642876">
    <property type="component" value="Unassembled WGS sequence"/>
</dbReference>
<keyword evidence="1" id="KW-0812">Transmembrane</keyword>
<reference evidence="4 5" key="1">
    <citation type="submission" date="2020-08" db="EMBL/GenBank/DDBJ databases">
        <title>novel species in genus Corynebacterium.</title>
        <authorList>
            <person name="Zhang G."/>
        </authorList>
    </citation>
    <scope>NUCLEOTIDE SEQUENCE [LARGE SCALE GENOMIC DNA]</scope>
    <source>
        <strain evidence="4 5">zg-917</strain>
        <strain evidence="3">Zg-917</strain>
    </source>
</reference>
<evidence type="ECO:0000313" key="2">
    <source>
        <dbReference type="EMBL" id="MBC3179403.1"/>
    </source>
</evidence>
<gene>
    <name evidence="2" type="ORF">H7348_08830</name>
    <name evidence="3" type="ORF">IAU68_03560</name>
</gene>
<dbReference type="EMBL" id="CP061032">
    <property type="protein sequence ID" value="QNP90853.1"/>
    <property type="molecule type" value="Genomic_DNA"/>
</dbReference>
<keyword evidence="5" id="KW-1185">Reference proteome</keyword>
<sequence>MSTTYPADNGAPLPPPQQSQAKVAKKPVWKRWWFWLIAIIIIAFVTFLGSALYEASKINQLDAKVEEQCREKVIEQAKYPGGVQFVDEPVVKEEGITVNDRGNDVLSMGGKVDFPNAFGTPTRGTYVCLSEVDGYEILQTKAIVSGFKK</sequence>
<dbReference type="KEGG" id="cluj:IAU68_03560"/>
<dbReference type="Proteomes" id="UP000516235">
    <property type="component" value="Chromosome"/>
</dbReference>
<protein>
    <submittedName>
        <fullName evidence="3">Uncharacterized protein</fullName>
    </submittedName>
</protein>
<organism evidence="3 4">
    <name type="scientific">Corynebacterium lujinxingii</name>
    <dbReference type="NCBI Taxonomy" id="2763010"/>
    <lineage>
        <taxon>Bacteria</taxon>
        <taxon>Bacillati</taxon>
        <taxon>Actinomycetota</taxon>
        <taxon>Actinomycetes</taxon>
        <taxon>Mycobacteriales</taxon>
        <taxon>Corynebacteriaceae</taxon>
        <taxon>Corynebacterium</taxon>
    </lineage>
</organism>
<evidence type="ECO:0000313" key="3">
    <source>
        <dbReference type="EMBL" id="QNP90853.1"/>
    </source>
</evidence>
<feature type="transmembrane region" description="Helical" evidence="1">
    <location>
        <begin position="32"/>
        <end position="53"/>
    </location>
</feature>
<accession>A0A7H0K0N7</accession>
<evidence type="ECO:0000256" key="1">
    <source>
        <dbReference type="SAM" id="Phobius"/>
    </source>
</evidence>
<keyword evidence="1" id="KW-0472">Membrane</keyword>
<evidence type="ECO:0000313" key="5">
    <source>
        <dbReference type="Proteomes" id="UP000642876"/>
    </source>
</evidence>
<dbReference type="RefSeq" id="WP_171194444.1">
    <property type="nucleotide sequence ID" value="NZ_CP061032.1"/>
</dbReference>
<name>A0A7H0K0N7_9CORY</name>